<keyword evidence="2" id="KW-1185">Reference proteome</keyword>
<evidence type="ECO:0000313" key="1">
    <source>
        <dbReference type="EMBL" id="CAL1611609.1"/>
    </source>
</evidence>
<gene>
    <name evidence="1" type="ORF">KC01_LOCUS38006</name>
</gene>
<proteinExistence type="predicted"/>
<name>A0AAV2ME22_KNICA</name>
<dbReference type="Proteomes" id="UP001497482">
    <property type="component" value="Chromosome 7"/>
</dbReference>
<sequence length="123" mass="14229">MARHINRFDPRPGMPTDTQAYLREIDFYTDRMPNASPGDKIFLMRLTSNREVNNFIERQPRATRMDYNELCKALLAEYSDFGASGTLTAAMAVKHSQRACRLLLPQVKTGLLRQPELRRDGRR</sequence>
<dbReference type="AlphaFoldDB" id="A0AAV2ME22"/>
<protein>
    <submittedName>
        <fullName evidence="1">Uncharacterized protein</fullName>
    </submittedName>
</protein>
<organism evidence="1 2">
    <name type="scientific">Knipowitschia caucasica</name>
    <name type="common">Caucasian dwarf goby</name>
    <name type="synonym">Pomatoschistus caucasicus</name>
    <dbReference type="NCBI Taxonomy" id="637954"/>
    <lineage>
        <taxon>Eukaryota</taxon>
        <taxon>Metazoa</taxon>
        <taxon>Chordata</taxon>
        <taxon>Craniata</taxon>
        <taxon>Vertebrata</taxon>
        <taxon>Euteleostomi</taxon>
        <taxon>Actinopterygii</taxon>
        <taxon>Neopterygii</taxon>
        <taxon>Teleostei</taxon>
        <taxon>Neoteleostei</taxon>
        <taxon>Acanthomorphata</taxon>
        <taxon>Gobiaria</taxon>
        <taxon>Gobiiformes</taxon>
        <taxon>Gobioidei</taxon>
        <taxon>Gobiidae</taxon>
        <taxon>Gobiinae</taxon>
        <taxon>Knipowitschia</taxon>
    </lineage>
</organism>
<dbReference type="EMBL" id="OZ035829">
    <property type="protein sequence ID" value="CAL1611609.1"/>
    <property type="molecule type" value="Genomic_DNA"/>
</dbReference>
<evidence type="ECO:0000313" key="2">
    <source>
        <dbReference type="Proteomes" id="UP001497482"/>
    </source>
</evidence>
<accession>A0AAV2ME22</accession>
<reference evidence="1 2" key="1">
    <citation type="submission" date="2024-04" db="EMBL/GenBank/DDBJ databases">
        <authorList>
            <person name="Waldvogel A.-M."/>
            <person name="Schoenle A."/>
        </authorList>
    </citation>
    <scope>NUCLEOTIDE SEQUENCE [LARGE SCALE GENOMIC DNA]</scope>
</reference>